<keyword evidence="4 9" id="KW-0378">Hydrolase</keyword>
<evidence type="ECO:0000256" key="7">
    <source>
        <dbReference type="SAM" id="MobiDB-lite"/>
    </source>
</evidence>
<dbReference type="InterPro" id="IPR049734">
    <property type="entry name" value="NudC-like_C"/>
</dbReference>
<evidence type="ECO:0000256" key="3">
    <source>
        <dbReference type="ARBA" id="ARBA00022723"/>
    </source>
</evidence>
<dbReference type="InterPro" id="IPR020084">
    <property type="entry name" value="NUDIX_hydrolase_CS"/>
</dbReference>
<dbReference type="InterPro" id="IPR015797">
    <property type="entry name" value="NUDIX_hydrolase-like_dom_sf"/>
</dbReference>
<dbReference type="EMBL" id="RRUE01000001">
    <property type="protein sequence ID" value="RRN45202.1"/>
    <property type="molecule type" value="Genomic_DNA"/>
</dbReference>
<feature type="compositionally biased region" description="Polar residues" evidence="7">
    <location>
        <begin position="88"/>
        <end position="129"/>
    </location>
</feature>
<keyword evidence="5" id="KW-0460">Magnesium</keyword>
<protein>
    <recommendedName>
        <fullName evidence="2">NAD(+) diphosphatase</fullName>
        <ecNumber evidence="2">3.6.1.22</ecNumber>
    </recommendedName>
</protein>
<evidence type="ECO:0000256" key="2">
    <source>
        <dbReference type="ARBA" id="ARBA00012381"/>
    </source>
</evidence>
<dbReference type="InterPro" id="IPR015375">
    <property type="entry name" value="NADH_PPase-like_N"/>
</dbReference>
<evidence type="ECO:0000256" key="6">
    <source>
        <dbReference type="ARBA" id="ARBA00023027"/>
    </source>
</evidence>
<dbReference type="Pfam" id="PF09296">
    <property type="entry name" value="NUDIX-like"/>
    <property type="match status" value="1"/>
</dbReference>
<evidence type="ECO:0000256" key="4">
    <source>
        <dbReference type="ARBA" id="ARBA00022801"/>
    </source>
</evidence>
<sequence length="337" mass="35946">MLQLPHGFQISAGNTAVAALLARPDTHILLFAGQKLIQRSEGPPALTRHDYGALLDGAAWHACEPLGTWQGRPWLAIGLDALPSTGAFPSSGTTSSNHATPATSTPAIGSAPSAGTSTTDIPASGTHGTAASLPPGWEAAGLRSWFGRLPDGMAAIAMQASQLLEWQRTHRWCGACGVPTQRLTHERAVQCPRCGLRSYPRISPAMMVLITRGRQLLLASNVSFPEGRYSALAGFLEAGESVEAALHREVAEEVGLQVHDLRYFGSQSWPFPHALMLAFTAEWLAGDISVDPAELRDARWFEPDALPDLPPANVSISQALVEATARRLVKRSRCAGE</sequence>
<evidence type="ECO:0000256" key="5">
    <source>
        <dbReference type="ARBA" id="ARBA00022842"/>
    </source>
</evidence>
<reference evidence="9 10" key="1">
    <citation type="submission" date="2018-11" db="EMBL/GenBank/DDBJ databases">
        <title>Genome sequencing of Lautropia sp. KCOM 2505 (= ChDC F240).</title>
        <authorList>
            <person name="Kook J.-K."/>
            <person name="Park S.-N."/>
            <person name="Lim Y.K."/>
        </authorList>
    </citation>
    <scope>NUCLEOTIDE SEQUENCE [LARGE SCALE GENOMIC DNA]</scope>
    <source>
        <strain evidence="9 10">KCOM 2505</strain>
    </source>
</reference>
<dbReference type="GO" id="GO:0016787">
    <property type="term" value="F:hydrolase activity"/>
    <property type="evidence" value="ECO:0007669"/>
    <property type="project" value="UniProtKB-KW"/>
</dbReference>
<dbReference type="AlphaFoldDB" id="A0A426FR80"/>
<dbReference type="InterPro" id="IPR015376">
    <property type="entry name" value="Znr_NADH_PPase"/>
</dbReference>
<keyword evidence="10" id="KW-1185">Reference proteome</keyword>
<name>A0A426FR80_9BURK</name>
<evidence type="ECO:0000259" key="8">
    <source>
        <dbReference type="PROSITE" id="PS51462"/>
    </source>
</evidence>
<dbReference type="RefSeq" id="WP_125094632.1">
    <property type="nucleotide sequence ID" value="NZ_RRUE01000001.1"/>
</dbReference>
<accession>A0A426FR80</accession>
<dbReference type="Pfam" id="PF00293">
    <property type="entry name" value="NUDIX"/>
    <property type="match status" value="1"/>
</dbReference>
<comment type="caution">
    <text evidence="9">The sequence shown here is derived from an EMBL/GenBank/DDBJ whole genome shotgun (WGS) entry which is preliminary data.</text>
</comment>
<dbReference type="PROSITE" id="PS51462">
    <property type="entry name" value="NUDIX"/>
    <property type="match status" value="1"/>
</dbReference>
<evidence type="ECO:0000313" key="9">
    <source>
        <dbReference type="EMBL" id="RRN45202.1"/>
    </source>
</evidence>
<dbReference type="SUPFAM" id="SSF55811">
    <property type="entry name" value="Nudix"/>
    <property type="match status" value="1"/>
</dbReference>
<organism evidence="9 10">
    <name type="scientific">Lautropia dentalis</name>
    <dbReference type="NCBI Taxonomy" id="2490857"/>
    <lineage>
        <taxon>Bacteria</taxon>
        <taxon>Pseudomonadati</taxon>
        <taxon>Pseudomonadota</taxon>
        <taxon>Betaproteobacteria</taxon>
        <taxon>Burkholderiales</taxon>
        <taxon>Burkholderiaceae</taxon>
        <taxon>Lautropia</taxon>
    </lineage>
</organism>
<dbReference type="OrthoDB" id="9791656at2"/>
<proteinExistence type="predicted"/>
<dbReference type="GO" id="GO:0046872">
    <property type="term" value="F:metal ion binding"/>
    <property type="evidence" value="ECO:0007669"/>
    <property type="project" value="UniProtKB-KW"/>
</dbReference>
<keyword evidence="6" id="KW-0520">NAD</keyword>
<dbReference type="EC" id="3.6.1.22" evidence="2"/>
<dbReference type="PANTHER" id="PTHR11383:SF3">
    <property type="entry name" value="NAD(P)H PYROPHOSPHATASE NUDT13, MITOCHONDRIAL"/>
    <property type="match status" value="1"/>
</dbReference>
<gene>
    <name evidence="9" type="ORF">EHV23_02885</name>
</gene>
<keyword evidence="3" id="KW-0479">Metal-binding</keyword>
<dbReference type="Pfam" id="PF09297">
    <property type="entry name" value="Zn_ribbon_NUD"/>
    <property type="match status" value="1"/>
</dbReference>
<dbReference type="NCBIfam" id="NF001299">
    <property type="entry name" value="PRK00241.1"/>
    <property type="match status" value="1"/>
</dbReference>
<dbReference type="InterPro" id="IPR000086">
    <property type="entry name" value="NUDIX_hydrolase_dom"/>
</dbReference>
<dbReference type="PANTHER" id="PTHR11383">
    <property type="entry name" value="NUCLEOSIDE DIPHOSPHATE-LINKED MOIETY X MOTIF 13"/>
    <property type="match status" value="1"/>
</dbReference>
<dbReference type="PROSITE" id="PS00893">
    <property type="entry name" value="NUDIX_BOX"/>
    <property type="match status" value="1"/>
</dbReference>
<dbReference type="CDD" id="cd03429">
    <property type="entry name" value="NUDIX_NADH_pyrophosphatase_Nudt13"/>
    <property type="match status" value="1"/>
</dbReference>
<evidence type="ECO:0000256" key="1">
    <source>
        <dbReference type="ARBA" id="ARBA00001946"/>
    </source>
</evidence>
<comment type="cofactor">
    <cofactor evidence="1">
        <name>Mg(2+)</name>
        <dbReference type="ChEBI" id="CHEBI:18420"/>
    </cofactor>
</comment>
<feature type="domain" description="Nudix hydrolase" evidence="8">
    <location>
        <begin position="200"/>
        <end position="324"/>
    </location>
</feature>
<dbReference type="Proteomes" id="UP000270261">
    <property type="component" value="Unassembled WGS sequence"/>
</dbReference>
<evidence type="ECO:0000313" key="10">
    <source>
        <dbReference type="Proteomes" id="UP000270261"/>
    </source>
</evidence>
<dbReference type="Gene3D" id="3.90.79.20">
    <property type="match status" value="1"/>
</dbReference>
<dbReference type="Gene3D" id="3.90.79.10">
    <property type="entry name" value="Nucleoside Triphosphate Pyrophosphohydrolase"/>
    <property type="match status" value="1"/>
</dbReference>
<feature type="region of interest" description="Disordered" evidence="7">
    <location>
        <begin position="88"/>
        <end position="135"/>
    </location>
</feature>